<gene>
    <name evidence="9" type="ORF">GNLVRS02_ARAD1C33418g</name>
</gene>
<feature type="compositionally biased region" description="Polar residues" evidence="7">
    <location>
        <begin position="1"/>
        <end position="10"/>
    </location>
</feature>
<proteinExistence type="inferred from homology"/>
<feature type="domain" description="Vacuolar protein sorting-associated protein 54 C-terminal" evidence="8">
    <location>
        <begin position="742"/>
        <end position="873"/>
    </location>
</feature>
<feature type="compositionally biased region" description="Polar residues" evidence="7">
    <location>
        <begin position="1134"/>
        <end position="1148"/>
    </location>
</feature>
<dbReference type="GO" id="GO:0006896">
    <property type="term" value="P:Golgi to vacuole transport"/>
    <property type="evidence" value="ECO:0007669"/>
    <property type="project" value="TreeGrafter"/>
</dbReference>
<dbReference type="GO" id="GO:0042147">
    <property type="term" value="P:retrograde transport, endosome to Golgi"/>
    <property type="evidence" value="ECO:0007669"/>
    <property type="project" value="InterPro"/>
</dbReference>
<dbReference type="InterPro" id="IPR012501">
    <property type="entry name" value="Vps54_C"/>
</dbReference>
<sequence>MSATESSSVRPSAHRRSGSFTSLASSVAGSGGLNLPSQYAPSISSSPVPVGLNRIASYDSLGMNPISDLVDGSDKPNGLSAGYASPSLSPISPMRASVDESRRPAHGNTSVQPFKPPTSRDIAPVTLAPIKKIQRTQFASYLNSITHEYDTFEAHMRDGDDNDVEGSISDSVLSPSPSQLDLSRASPTPQISADSKALSSIPSVFFEQNFNLDNSRIFDLVSENSAIVRNEDTDSHKILANNTILQEKLSWYIDTVELHLISEIASASTSFFSTLGDLKTIKEQSVHCFEKIHELRKSLAVVDEKRALAGIESIKLRQRRQNVSVLLQSLEQMSLAMTKAGEAESFLESEETGKCLDTIDATEALIEGNADHEMVKEWTKFWGHKLLDLRPVHCLNDLRETLVTLRSTAGQNYVREFTNSLIQDLRKHIEDVPRKDTLARLSRSLDTRGQSQGPVNRAYMDVKPEFRQALKDNISGLSRSGNVLGAFSSYKDLVVREAKNLVRMFLPSRSETASISTSTTSKSLVDKSRALVTLLNDMAPDVAEEMICDTYASLSELYRRLQTHQKLLLDITSTVDNGQGTLPPIDLNDLLITVVDTSQKRMVKILNARKNRTAQLGLQEFFNFYSLNGMFLSECEAVSGLTGPELRASLSGQIKAFLTVYHRDQCSKLVSSMEKDLWKEIEIPREFQDLVDIIVQSAEKDPEQWTNRLRVVLDRDDGKEETDGDSAGKGKKMPHNVFVENSSYTIAQSAINAIKSVEGYLELAVILPHLSADIVRNLNVLIKTFNGTANDLILGTGAVRSAGLKHITAKHLALCHESLNAMNRLIPFMQSCIKRHAANSASIEIDRLTENSQELGEHMNRIQSKLINLMSDRITGHCNSIKRIDWSKEPAPEPCNKYMQDMVKEVGLLIKIVNNYLPKDIYLIIASKIFEIYKRKVLEEYLRIEFKSQNEKQRVLRDVEYFRDKLSHLEGAGNASQVVWENVNAMAAPEADNRDSSGEKEKTEKEEKADSSEPSTTEKSNGAASTVSTSVEPTNTGGSGHSSTNQANNTTSTDAGSESSGEVDTTENQPGEPKLNSETELESDGSKEDQSEPKESESKEPADEQPQGQEPDAEGNENENGSDQSKEPSDSKAPDSTQEPEQSQTTKE</sequence>
<organism evidence="9">
    <name type="scientific">Blastobotrys adeninivorans</name>
    <name type="common">Yeast</name>
    <name type="synonym">Arxula adeninivorans</name>
    <dbReference type="NCBI Taxonomy" id="409370"/>
    <lineage>
        <taxon>Eukaryota</taxon>
        <taxon>Fungi</taxon>
        <taxon>Dikarya</taxon>
        <taxon>Ascomycota</taxon>
        <taxon>Saccharomycotina</taxon>
        <taxon>Dipodascomycetes</taxon>
        <taxon>Dipodascales</taxon>
        <taxon>Trichomonascaceae</taxon>
        <taxon>Blastobotrys</taxon>
    </lineage>
</organism>
<feature type="compositionally biased region" description="Polar residues" evidence="7">
    <location>
        <begin position="1054"/>
        <end position="1069"/>
    </location>
</feature>
<dbReference type="EMBL" id="HG937693">
    <property type="protein sequence ID" value="CDP35351.1"/>
    <property type="molecule type" value="Genomic_DNA"/>
</dbReference>
<dbReference type="GO" id="GO:0019905">
    <property type="term" value="F:syntaxin binding"/>
    <property type="evidence" value="ECO:0007669"/>
    <property type="project" value="TreeGrafter"/>
</dbReference>
<feature type="region of interest" description="Disordered" evidence="7">
    <location>
        <begin position="156"/>
        <end position="193"/>
    </location>
</feature>
<feature type="compositionally biased region" description="Low complexity" evidence="7">
    <location>
        <begin position="167"/>
        <end position="183"/>
    </location>
</feature>
<feature type="region of interest" description="Disordered" evidence="7">
    <location>
        <begin position="987"/>
        <end position="1148"/>
    </location>
</feature>
<keyword evidence="6" id="KW-0175">Coiled coil</keyword>
<evidence type="ECO:0000256" key="6">
    <source>
        <dbReference type="ARBA" id="ARBA00023054"/>
    </source>
</evidence>
<evidence type="ECO:0000256" key="4">
    <source>
        <dbReference type="ARBA" id="ARBA00022927"/>
    </source>
</evidence>
<evidence type="ECO:0000259" key="8">
    <source>
        <dbReference type="Pfam" id="PF07928"/>
    </source>
</evidence>
<name>A0A060T843_BLAAD</name>
<evidence type="ECO:0000256" key="1">
    <source>
        <dbReference type="ARBA" id="ARBA00004601"/>
    </source>
</evidence>
<feature type="compositionally biased region" description="Basic and acidic residues" evidence="7">
    <location>
        <begin position="991"/>
        <end position="1011"/>
    </location>
</feature>
<feature type="compositionally biased region" description="Low complexity" evidence="7">
    <location>
        <begin position="1042"/>
        <end position="1053"/>
    </location>
</feature>
<feature type="compositionally biased region" description="Polar residues" evidence="7">
    <location>
        <begin position="1014"/>
        <end position="1036"/>
    </location>
</feature>
<feature type="region of interest" description="Disordered" evidence="7">
    <location>
        <begin position="77"/>
        <end position="122"/>
    </location>
</feature>
<evidence type="ECO:0000256" key="7">
    <source>
        <dbReference type="SAM" id="MobiDB-lite"/>
    </source>
</evidence>
<feature type="compositionally biased region" description="Basic and acidic residues" evidence="7">
    <location>
        <begin position="1124"/>
        <end position="1133"/>
    </location>
</feature>
<evidence type="ECO:0000256" key="3">
    <source>
        <dbReference type="ARBA" id="ARBA00022448"/>
    </source>
</evidence>
<evidence type="ECO:0000256" key="2">
    <source>
        <dbReference type="ARBA" id="ARBA00009150"/>
    </source>
</evidence>
<dbReference type="GO" id="GO:0005829">
    <property type="term" value="C:cytosol"/>
    <property type="evidence" value="ECO:0007669"/>
    <property type="project" value="GOC"/>
</dbReference>
<keyword evidence="3" id="KW-0813">Transport</keyword>
<dbReference type="PANTHER" id="PTHR12965">
    <property type="entry name" value="VACUOLAR PROTEIN SORTING 54"/>
    <property type="match status" value="1"/>
</dbReference>
<comment type="subcellular location">
    <subcellularLocation>
        <location evidence="1">Golgi apparatus</location>
        <location evidence="1">trans-Golgi network</location>
    </subcellularLocation>
</comment>
<dbReference type="PhylomeDB" id="A0A060T843"/>
<dbReference type="AlphaFoldDB" id="A0A060T843"/>
<accession>A0A060T843</accession>
<dbReference type="Pfam" id="PF07928">
    <property type="entry name" value="Vps54"/>
    <property type="match status" value="1"/>
</dbReference>
<reference evidence="9" key="2">
    <citation type="submission" date="2014-06" db="EMBL/GenBank/DDBJ databases">
        <title>The complete genome of Blastobotrys (Arxula) adeninivorans LS3 - a yeast of biotechnological interest.</title>
        <authorList>
            <person name="Kunze G."/>
            <person name="Gaillardin C."/>
            <person name="Czernicka M."/>
            <person name="Durrens P."/>
            <person name="Martin T."/>
            <person name="Boer E."/>
            <person name="Gabaldon T."/>
            <person name="Cruz J."/>
            <person name="Talla E."/>
            <person name="Marck C."/>
            <person name="Goffeau A."/>
            <person name="Barbe V."/>
            <person name="Baret P."/>
            <person name="Baronian K."/>
            <person name="Beier S."/>
            <person name="Bleykasten C."/>
            <person name="Bode R."/>
            <person name="Casaregola S."/>
            <person name="Despons L."/>
            <person name="Fairhead C."/>
            <person name="Giersberg M."/>
            <person name="Gierski P."/>
            <person name="Hahnel U."/>
            <person name="Hartmann A."/>
            <person name="Jankowska D."/>
            <person name="Jubin C."/>
            <person name="Jung P."/>
            <person name="Lafontaine I."/>
            <person name="Leh-Louis V."/>
            <person name="Lemaire M."/>
            <person name="Marcet-Houben M."/>
            <person name="Mascher M."/>
            <person name="Morel G."/>
            <person name="Richard G.-F."/>
            <person name="Riechen J."/>
            <person name="Sacerdot C."/>
            <person name="Sarkar A."/>
            <person name="Savel G."/>
            <person name="Schacherer J."/>
            <person name="Sherman D."/>
            <person name="Straub M.-L."/>
            <person name="Stein N."/>
            <person name="Thierry A."/>
            <person name="Trautwein-Schult A."/>
            <person name="Westhof E."/>
            <person name="Worch S."/>
            <person name="Dujon B."/>
            <person name="Souciet J.-L."/>
            <person name="Wincker P."/>
            <person name="Scholz U."/>
            <person name="Neuveglise N."/>
        </authorList>
    </citation>
    <scope>NUCLEOTIDE SEQUENCE</scope>
    <source>
        <strain evidence="9">LS3</strain>
    </source>
</reference>
<protein>
    <submittedName>
        <fullName evidence="9">ARAD1C33418p</fullName>
    </submittedName>
</protein>
<dbReference type="GO" id="GO:0015031">
    <property type="term" value="P:protein transport"/>
    <property type="evidence" value="ECO:0007669"/>
    <property type="project" value="UniProtKB-KW"/>
</dbReference>
<feature type="compositionally biased region" description="Polar residues" evidence="7">
    <location>
        <begin position="35"/>
        <end position="47"/>
    </location>
</feature>
<reference evidence="9" key="1">
    <citation type="submission" date="2014-02" db="EMBL/GenBank/DDBJ databases">
        <authorList>
            <person name="Genoscope - CEA"/>
        </authorList>
    </citation>
    <scope>NUCLEOTIDE SEQUENCE</scope>
    <source>
        <strain evidence="9">LS3</strain>
    </source>
</reference>
<comment type="similarity">
    <text evidence="2">Belongs to the VPS54 family.</text>
</comment>
<feature type="region of interest" description="Disordered" evidence="7">
    <location>
        <begin position="1"/>
        <end position="47"/>
    </location>
</feature>
<keyword evidence="4" id="KW-0653">Protein transport</keyword>
<dbReference type="PANTHER" id="PTHR12965:SF0">
    <property type="entry name" value="VACUOLAR PROTEIN SORTING-ASSOCIATED PROTEIN 54"/>
    <property type="match status" value="1"/>
</dbReference>
<feature type="compositionally biased region" description="Basic and acidic residues" evidence="7">
    <location>
        <begin position="1084"/>
        <end position="1102"/>
    </location>
</feature>
<evidence type="ECO:0000313" key="9">
    <source>
        <dbReference type="EMBL" id="CDP35351.1"/>
    </source>
</evidence>
<dbReference type="GO" id="GO:0000938">
    <property type="term" value="C:GARP complex"/>
    <property type="evidence" value="ECO:0007669"/>
    <property type="project" value="InterPro"/>
</dbReference>
<keyword evidence="5" id="KW-0333">Golgi apparatus</keyword>
<dbReference type="InterPro" id="IPR039745">
    <property type="entry name" value="Vps54"/>
</dbReference>
<evidence type="ECO:0000256" key="5">
    <source>
        <dbReference type="ARBA" id="ARBA00023034"/>
    </source>
</evidence>